<organism evidence="1 2">
    <name type="scientific">Ricinus communis</name>
    <name type="common">Castor bean</name>
    <dbReference type="NCBI Taxonomy" id="3988"/>
    <lineage>
        <taxon>Eukaryota</taxon>
        <taxon>Viridiplantae</taxon>
        <taxon>Streptophyta</taxon>
        <taxon>Embryophyta</taxon>
        <taxon>Tracheophyta</taxon>
        <taxon>Spermatophyta</taxon>
        <taxon>Magnoliopsida</taxon>
        <taxon>eudicotyledons</taxon>
        <taxon>Gunneridae</taxon>
        <taxon>Pentapetalae</taxon>
        <taxon>rosids</taxon>
        <taxon>fabids</taxon>
        <taxon>Malpighiales</taxon>
        <taxon>Euphorbiaceae</taxon>
        <taxon>Acalyphoideae</taxon>
        <taxon>Acalypheae</taxon>
        <taxon>Ricinus</taxon>
    </lineage>
</organism>
<dbReference type="eggNOG" id="ENOG502T2M9">
    <property type="taxonomic scope" value="Eukaryota"/>
</dbReference>
<evidence type="ECO:0000313" key="2">
    <source>
        <dbReference type="Proteomes" id="UP000008311"/>
    </source>
</evidence>
<dbReference type="EMBL" id="EQ974122">
    <property type="protein sequence ID" value="EEF33188.1"/>
    <property type="molecule type" value="Genomic_DNA"/>
</dbReference>
<dbReference type="Proteomes" id="UP000008311">
    <property type="component" value="Unassembled WGS sequence"/>
</dbReference>
<name>B9ST55_RICCO</name>
<proteinExistence type="predicted"/>
<gene>
    <name evidence="1" type="ORF">RCOM_0683910</name>
</gene>
<dbReference type="STRING" id="3988.B9ST55"/>
<reference evidence="2" key="1">
    <citation type="journal article" date="2010" name="Nat. Biotechnol.">
        <title>Draft genome sequence of the oilseed species Ricinus communis.</title>
        <authorList>
            <person name="Chan A.P."/>
            <person name="Crabtree J."/>
            <person name="Zhao Q."/>
            <person name="Lorenzi H."/>
            <person name="Orvis J."/>
            <person name="Puiu D."/>
            <person name="Melake-Berhan A."/>
            <person name="Jones K.M."/>
            <person name="Redman J."/>
            <person name="Chen G."/>
            <person name="Cahoon E.B."/>
            <person name="Gedil M."/>
            <person name="Stanke M."/>
            <person name="Haas B.J."/>
            <person name="Wortman J.R."/>
            <person name="Fraser-Liggett C.M."/>
            <person name="Ravel J."/>
            <person name="Rabinowicz P.D."/>
        </authorList>
    </citation>
    <scope>NUCLEOTIDE SEQUENCE [LARGE SCALE GENOMIC DNA]</scope>
    <source>
        <strain evidence="2">cv. Hale</strain>
    </source>
</reference>
<dbReference type="AlphaFoldDB" id="B9ST55"/>
<protein>
    <submittedName>
        <fullName evidence="1">Uncharacterized protein</fullName>
    </submittedName>
</protein>
<keyword evidence="2" id="KW-1185">Reference proteome</keyword>
<accession>B9ST55</accession>
<dbReference type="InParanoid" id="B9ST55"/>
<evidence type="ECO:0000313" key="1">
    <source>
        <dbReference type="EMBL" id="EEF33188.1"/>
    </source>
</evidence>
<sequence>MKLKVKNPFRETRLVIRVARGRLEERLLHTHGGGVKVEVADFHGKSHTEDYLDWKSNSENYFEWKPMAENQKVLHFNGRRALKSDAPNKASQNACQYALAAKKQVSCYGAMKPFYGTNRQRNSRIGCGYLTTSKGDSNSQVCVLLVARRDTSFACSQWRVNLVEVKELESKYDDYD</sequence>